<dbReference type="PANTHER" id="PTHR47287:SF15">
    <property type="entry name" value="ZINC FINGER PROTEIN 3-LIKE"/>
    <property type="match status" value="1"/>
</dbReference>
<evidence type="ECO:0000313" key="10">
    <source>
        <dbReference type="Proteomes" id="UP001140206"/>
    </source>
</evidence>
<evidence type="ECO:0000256" key="1">
    <source>
        <dbReference type="ARBA" id="ARBA00004123"/>
    </source>
</evidence>
<keyword evidence="4" id="KW-0862">Zinc</keyword>
<comment type="subcellular location">
    <subcellularLocation>
        <location evidence="1">Nucleus</location>
    </subcellularLocation>
</comment>
<dbReference type="GO" id="GO:0008270">
    <property type="term" value="F:zinc ion binding"/>
    <property type="evidence" value="ECO:0007669"/>
    <property type="project" value="UniProtKB-KW"/>
</dbReference>
<name>A0AAV8BPZ5_9POAL</name>
<dbReference type="AlphaFoldDB" id="A0AAV8BPZ5"/>
<dbReference type="InterPro" id="IPR013087">
    <property type="entry name" value="Znf_C2H2_type"/>
</dbReference>
<dbReference type="Proteomes" id="UP001140206">
    <property type="component" value="Chromosome 5"/>
</dbReference>
<dbReference type="Pfam" id="PF13912">
    <property type="entry name" value="zf-C2H2_6"/>
    <property type="match status" value="1"/>
</dbReference>
<dbReference type="InterPro" id="IPR036236">
    <property type="entry name" value="Znf_C2H2_sf"/>
</dbReference>
<reference evidence="9" key="1">
    <citation type="submission" date="2022-08" db="EMBL/GenBank/DDBJ databases">
        <authorList>
            <person name="Marques A."/>
        </authorList>
    </citation>
    <scope>NUCLEOTIDE SEQUENCE</scope>
    <source>
        <strain evidence="9">RhyPub2mFocal</strain>
        <tissue evidence="9">Leaves</tissue>
    </source>
</reference>
<proteinExistence type="predicted"/>
<dbReference type="PROSITE" id="PS00028">
    <property type="entry name" value="ZINC_FINGER_C2H2_1"/>
    <property type="match status" value="1"/>
</dbReference>
<keyword evidence="2" id="KW-0479">Metal-binding</keyword>
<dbReference type="EMBL" id="JAMFTS010000005">
    <property type="protein sequence ID" value="KAJ4745095.1"/>
    <property type="molecule type" value="Genomic_DNA"/>
</dbReference>
<keyword evidence="5" id="KW-0539">Nucleus</keyword>
<evidence type="ECO:0000259" key="8">
    <source>
        <dbReference type="PROSITE" id="PS50157"/>
    </source>
</evidence>
<evidence type="ECO:0000256" key="7">
    <source>
        <dbReference type="SAM" id="MobiDB-lite"/>
    </source>
</evidence>
<evidence type="ECO:0000256" key="5">
    <source>
        <dbReference type="ARBA" id="ARBA00023242"/>
    </source>
</evidence>
<protein>
    <submittedName>
        <fullName evidence="9">Zinc finger protein 2</fullName>
    </submittedName>
</protein>
<dbReference type="InterPro" id="IPR044246">
    <property type="entry name" value="ZFP3-like"/>
</dbReference>
<comment type="caution">
    <text evidence="9">The sequence shown here is derived from an EMBL/GenBank/DDBJ whole genome shotgun (WGS) entry which is preliminary data.</text>
</comment>
<evidence type="ECO:0000256" key="3">
    <source>
        <dbReference type="ARBA" id="ARBA00022771"/>
    </source>
</evidence>
<dbReference type="Gene3D" id="3.30.160.60">
    <property type="entry name" value="Classic Zinc Finger"/>
    <property type="match status" value="1"/>
</dbReference>
<evidence type="ECO:0000256" key="6">
    <source>
        <dbReference type="PROSITE-ProRule" id="PRU00042"/>
    </source>
</evidence>
<evidence type="ECO:0000313" key="9">
    <source>
        <dbReference type="EMBL" id="KAJ4745095.1"/>
    </source>
</evidence>
<keyword evidence="3 6" id="KW-0863">Zinc-finger</keyword>
<accession>A0AAV8BPZ5</accession>
<dbReference type="GO" id="GO:0005634">
    <property type="term" value="C:nucleus"/>
    <property type="evidence" value="ECO:0007669"/>
    <property type="project" value="UniProtKB-SubCell"/>
</dbReference>
<dbReference type="PROSITE" id="PS50157">
    <property type="entry name" value="ZINC_FINGER_C2H2_2"/>
    <property type="match status" value="1"/>
</dbReference>
<dbReference type="PANTHER" id="PTHR47287">
    <property type="entry name" value="C2H2 AND C2HC ZINC FINGERS SUPERFAMILY PROTEIN"/>
    <property type="match status" value="1"/>
</dbReference>
<keyword evidence="10" id="KW-1185">Reference proteome</keyword>
<feature type="domain" description="C2H2-type" evidence="8">
    <location>
        <begin position="27"/>
        <end position="54"/>
    </location>
</feature>
<dbReference type="SUPFAM" id="SSF57667">
    <property type="entry name" value="beta-beta-alpha zinc fingers"/>
    <property type="match status" value="1"/>
</dbReference>
<evidence type="ECO:0000256" key="4">
    <source>
        <dbReference type="ARBA" id="ARBA00022833"/>
    </source>
</evidence>
<organism evidence="9 10">
    <name type="scientific">Rhynchospora pubera</name>
    <dbReference type="NCBI Taxonomy" id="906938"/>
    <lineage>
        <taxon>Eukaryota</taxon>
        <taxon>Viridiplantae</taxon>
        <taxon>Streptophyta</taxon>
        <taxon>Embryophyta</taxon>
        <taxon>Tracheophyta</taxon>
        <taxon>Spermatophyta</taxon>
        <taxon>Magnoliopsida</taxon>
        <taxon>Liliopsida</taxon>
        <taxon>Poales</taxon>
        <taxon>Cyperaceae</taxon>
        <taxon>Cyperoideae</taxon>
        <taxon>Rhynchosporeae</taxon>
        <taxon>Rhynchospora</taxon>
    </lineage>
</organism>
<evidence type="ECO:0000256" key="2">
    <source>
        <dbReference type="ARBA" id="ARBA00022723"/>
    </source>
</evidence>
<gene>
    <name evidence="9" type="ORF">LUZ62_079500</name>
</gene>
<sequence>MESDLEEVNLDLSLEPLSTLPESEKVFTCIYCSRKFQTSQALGGHQNAHKLERSIKRTQMAAATQPAPSRPCEKAISGESSKATQVSVTDERNYVLRNVQIQELGGLSQLEMSNTEEGEKNTDEIDLVLISKALRYSSLEARKECRRSTLLCLSKLS</sequence>
<dbReference type="GO" id="GO:0009788">
    <property type="term" value="P:negative regulation of abscisic acid-activated signaling pathway"/>
    <property type="evidence" value="ECO:0007669"/>
    <property type="project" value="InterPro"/>
</dbReference>
<feature type="region of interest" description="Disordered" evidence="7">
    <location>
        <begin position="58"/>
        <end position="83"/>
    </location>
</feature>